<dbReference type="Gene3D" id="3.30.470.30">
    <property type="entry name" value="DNA ligase/mRNA capping enzyme"/>
    <property type="match status" value="1"/>
</dbReference>
<feature type="non-terminal residue" evidence="2">
    <location>
        <position position="330"/>
    </location>
</feature>
<organism evidence="2">
    <name type="scientific">Escherichia coli</name>
    <dbReference type="NCBI Taxonomy" id="562"/>
    <lineage>
        <taxon>Bacteria</taxon>
        <taxon>Pseudomonadati</taxon>
        <taxon>Pseudomonadota</taxon>
        <taxon>Gammaproteobacteria</taxon>
        <taxon>Enterobacterales</taxon>
        <taxon>Enterobacteriaceae</taxon>
        <taxon>Escherichia</taxon>
    </lineage>
</organism>
<dbReference type="EMBL" id="DABGZR010000055">
    <property type="protein sequence ID" value="HAJ0998600.1"/>
    <property type="molecule type" value="Genomic_DNA"/>
</dbReference>
<gene>
    <name evidence="2" type="ORF">HL601_23995</name>
</gene>
<accession>A0A7A6RX43</accession>
<protein>
    <submittedName>
        <fullName evidence="2">DNA ligase</fullName>
    </submittedName>
</protein>
<evidence type="ECO:0000313" key="2">
    <source>
        <dbReference type="EMBL" id="HAJ0998600.1"/>
    </source>
</evidence>
<feature type="domain" description="ATP-dependent DNA ligase family profile" evidence="1">
    <location>
        <begin position="160"/>
        <end position="330"/>
    </location>
</feature>
<reference evidence="2" key="2">
    <citation type="submission" date="2019-09" db="EMBL/GenBank/DDBJ databases">
        <authorList>
            <consortium name="NCBI Pathogen Detection Project"/>
        </authorList>
    </citation>
    <scope>NUCLEOTIDE SEQUENCE</scope>
    <source>
        <strain evidence="2">EC00605</strain>
    </source>
</reference>
<dbReference type="GO" id="GO:0003910">
    <property type="term" value="F:DNA ligase (ATP) activity"/>
    <property type="evidence" value="ECO:0007669"/>
    <property type="project" value="InterPro"/>
</dbReference>
<dbReference type="GO" id="GO:0006310">
    <property type="term" value="P:DNA recombination"/>
    <property type="evidence" value="ECO:0007669"/>
    <property type="project" value="InterPro"/>
</dbReference>
<sequence length="330" mass="37203">MKKLIALKHKLDEMKAMGTNAKKEALANMDDFEQSMVSLMLNPFIRFGVKKYKVAEPLSESIPSDEKAIDVLNKLASRELTGNAAIAAVESIVASMCADGQDVFRRFLLKDPKAGVGISLCNKVFENPIPKFEVQLASPYKEKGDKYPFKPNPKAKWPMIGSLKLDGLRVICEVIVDEEEVNFLSRTGNPITSLDHLKPAMLELGKLSGHKHIFFDGEGTAGSFNQSVSALRKKNVQAIGAIYHIFDFFLPEWRAQAKSKEYAKTGMKLKERLAMLVALFKNDRSEGYTQDIHLHPFYIIHSHEDFIERFMKRLDDNEEGEMGKDPNSVY</sequence>
<comment type="caution">
    <text evidence="2">The sequence shown here is derived from an EMBL/GenBank/DDBJ whole genome shotgun (WGS) entry which is preliminary data.</text>
</comment>
<reference evidence="2" key="1">
    <citation type="journal article" date="2018" name="Genome Biol.">
        <title>SKESA: strategic k-mer extension for scrupulous assemblies.</title>
        <authorList>
            <person name="Souvorov A."/>
            <person name="Agarwala R."/>
            <person name="Lipman D.J."/>
        </authorList>
    </citation>
    <scope>NUCLEOTIDE SEQUENCE [LARGE SCALE GENOMIC DNA]</scope>
    <source>
        <strain evidence="2">EC00605</strain>
    </source>
</reference>
<dbReference type="GO" id="GO:0006281">
    <property type="term" value="P:DNA repair"/>
    <property type="evidence" value="ECO:0007669"/>
    <property type="project" value="InterPro"/>
</dbReference>
<evidence type="ECO:0000259" key="1">
    <source>
        <dbReference type="Pfam" id="PF01068"/>
    </source>
</evidence>
<proteinExistence type="predicted"/>
<keyword evidence="2" id="KW-0436">Ligase</keyword>
<dbReference type="SUPFAM" id="SSF56091">
    <property type="entry name" value="DNA ligase/mRNA capping enzyme, catalytic domain"/>
    <property type="match status" value="1"/>
</dbReference>
<dbReference type="AlphaFoldDB" id="A0A7A6RX43"/>
<dbReference type="GO" id="GO:0005524">
    <property type="term" value="F:ATP binding"/>
    <property type="evidence" value="ECO:0007669"/>
    <property type="project" value="InterPro"/>
</dbReference>
<name>A0A7A6RX43_ECOLX</name>
<dbReference type="InterPro" id="IPR012310">
    <property type="entry name" value="DNA_ligase_ATP-dep_cent"/>
</dbReference>
<dbReference type="Pfam" id="PF01068">
    <property type="entry name" value="DNA_ligase_A_M"/>
    <property type="match status" value="1"/>
</dbReference>